<evidence type="ECO:0000313" key="1">
    <source>
        <dbReference type="EMBL" id="MFD2568676.1"/>
    </source>
</evidence>
<gene>
    <name evidence="1" type="ORF">ACFSRZ_14970</name>
</gene>
<evidence type="ECO:0000313" key="2">
    <source>
        <dbReference type="Proteomes" id="UP001597508"/>
    </source>
</evidence>
<reference evidence="2" key="1">
    <citation type="journal article" date="2019" name="Int. J. Syst. Evol. Microbiol.">
        <title>The Global Catalogue of Microorganisms (GCM) 10K type strain sequencing project: providing services to taxonomists for standard genome sequencing and annotation.</title>
        <authorList>
            <consortium name="The Broad Institute Genomics Platform"/>
            <consortium name="The Broad Institute Genome Sequencing Center for Infectious Disease"/>
            <person name="Wu L."/>
            <person name="Ma J."/>
        </authorList>
    </citation>
    <scope>NUCLEOTIDE SEQUENCE [LARGE SCALE GENOMIC DNA]</scope>
    <source>
        <strain evidence="2">KCTC 52127</strain>
    </source>
</reference>
<sequence length="142" mass="17140">MEYDLLKSRPRKRWNEYLEDDTYVIPCKVMEIDSEPMRVKYVASKIFRVKIEILNFYEKKISSGFIAYTYQKSLEIFKGLNKIPPFYSECTIIKRATGEFHFVVYGAHNTHFVWDILFSDFDEIDEGSYNDNYKDLREWIKQ</sequence>
<name>A0ABW5LXA2_9FLAO</name>
<dbReference type="Proteomes" id="UP001597508">
    <property type="component" value="Unassembled WGS sequence"/>
</dbReference>
<dbReference type="EMBL" id="JBHULH010000012">
    <property type="protein sequence ID" value="MFD2568676.1"/>
    <property type="molecule type" value="Genomic_DNA"/>
</dbReference>
<keyword evidence="2" id="KW-1185">Reference proteome</keyword>
<organism evidence="1 2">
    <name type="scientific">Pseudotenacibaculum haliotis</name>
    <dbReference type="NCBI Taxonomy" id="1862138"/>
    <lineage>
        <taxon>Bacteria</taxon>
        <taxon>Pseudomonadati</taxon>
        <taxon>Bacteroidota</taxon>
        <taxon>Flavobacteriia</taxon>
        <taxon>Flavobacteriales</taxon>
        <taxon>Flavobacteriaceae</taxon>
        <taxon>Pseudotenacibaculum</taxon>
    </lineage>
</organism>
<proteinExistence type="predicted"/>
<accession>A0ABW5LXA2</accession>
<protein>
    <submittedName>
        <fullName evidence="1">Uncharacterized protein</fullName>
    </submittedName>
</protein>
<dbReference type="RefSeq" id="WP_379667383.1">
    <property type="nucleotide sequence ID" value="NZ_JBHULH010000012.1"/>
</dbReference>
<comment type="caution">
    <text evidence="1">The sequence shown here is derived from an EMBL/GenBank/DDBJ whole genome shotgun (WGS) entry which is preliminary data.</text>
</comment>